<evidence type="ECO:0000256" key="4">
    <source>
        <dbReference type="ARBA" id="ARBA00022688"/>
    </source>
</evidence>
<comment type="function">
    <text evidence="8">Membrane-associated protein that warps the membrane surface to access and bind aromatic isoprenes with high specificity, including ubiquinone (CoQ) isoprene intermediates and presents them directly to Coq7, therefore facilitating the Coq7-mediated hydroxylase step. Participates in the biosynthesis of coenzyme Q, also named ubiquinone, an essential lipid-soluble electron transporter for aerobic cellular respiration.</text>
</comment>
<evidence type="ECO:0000256" key="6">
    <source>
        <dbReference type="ARBA" id="ARBA00023121"/>
    </source>
</evidence>
<comment type="subcellular location">
    <subcellularLocation>
        <location evidence="1 8">Mitochondrion</location>
    </subcellularLocation>
</comment>
<keyword evidence="12" id="KW-1185">Reference proteome</keyword>
<keyword evidence="6 8" id="KW-0446">Lipid-binding</keyword>
<evidence type="ECO:0000256" key="9">
    <source>
        <dbReference type="SAM" id="MobiDB-lite"/>
    </source>
</evidence>
<reference evidence="11 12" key="1">
    <citation type="submission" date="2020-01" db="EMBL/GenBank/DDBJ databases">
        <authorList>
            <person name="Gupta K D."/>
        </authorList>
    </citation>
    <scope>NUCLEOTIDE SEQUENCE [LARGE SCALE GENOMIC DNA]</scope>
</reference>
<sequence>MNAFVQVISFDKIGFRVFHTRFGNLRQVTAFALRPKFQPQQPSIMSASSSTRLLRLALPLVQTHGFTREALAHSVLYLPPNEAHGEPLSDTAVSALFGHGDAARRALIDAWLEDGLVHMRTVRKVERDGKLATDGASGSAPTEGSGRSPTLREVLRARLEYNEPVVSLLPEAFALLVTPSSGIHLLDPLPAFKHAATIADEACSVTGDRSLQLEWYARRASLATVYVAAELHQLTSPTTAYAFLDSLLETSSNLKSSLNEVELYSSYVFKSWRGIIKSSGIFS</sequence>
<dbReference type="Pfam" id="PF08511">
    <property type="entry name" value="COQ9"/>
    <property type="match status" value="1"/>
</dbReference>
<evidence type="ECO:0000256" key="2">
    <source>
        <dbReference type="ARBA" id="ARBA00004749"/>
    </source>
</evidence>
<evidence type="ECO:0000256" key="1">
    <source>
        <dbReference type="ARBA" id="ARBA00004173"/>
    </source>
</evidence>
<dbReference type="PANTHER" id="PTHR21427">
    <property type="entry name" value="UBIQUINONE BIOSYNTHESIS PROTEIN COQ9, MITOCHONDRIAL"/>
    <property type="match status" value="1"/>
</dbReference>
<dbReference type="OrthoDB" id="619536at2759"/>
<keyword evidence="7 8" id="KW-0496">Mitochondrion</keyword>
<feature type="region of interest" description="Disordered" evidence="9">
    <location>
        <begin position="128"/>
        <end position="149"/>
    </location>
</feature>
<evidence type="ECO:0000256" key="7">
    <source>
        <dbReference type="ARBA" id="ARBA00023128"/>
    </source>
</evidence>
<evidence type="ECO:0000256" key="3">
    <source>
        <dbReference type="ARBA" id="ARBA00010766"/>
    </source>
</evidence>
<organism evidence="11 12">
    <name type="scientific">Cyclocybe aegerita</name>
    <name type="common">Black poplar mushroom</name>
    <name type="synonym">Agrocybe aegerita</name>
    <dbReference type="NCBI Taxonomy" id="1973307"/>
    <lineage>
        <taxon>Eukaryota</taxon>
        <taxon>Fungi</taxon>
        <taxon>Dikarya</taxon>
        <taxon>Basidiomycota</taxon>
        <taxon>Agaricomycotina</taxon>
        <taxon>Agaricomycetes</taxon>
        <taxon>Agaricomycetidae</taxon>
        <taxon>Agaricales</taxon>
        <taxon>Agaricineae</taxon>
        <taxon>Bolbitiaceae</taxon>
        <taxon>Cyclocybe</taxon>
    </lineage>
</organism>
<evidence type="ECO:0000313" key="12">
    <source>
        <dbReference type="Proteomes" id="UP000467700"/>
    </source>
</evidence>
<dbReference type="InterPro" id="IPR013718">
    <property type="entry name" value="COQ9_C"/>
</dbReference>
<protein>
    <recommendedName>
        <fullName evidence="8">Ubiquinone biosynthesis protein</fullName>
    </recommendedName>
</protein>
<dbReference type="GO" id="GO:0006744">
    <property type="term" value="P:ubiquinone biosynthetic process"/>
    <property type="evidence" value="ECO:0007669"/>
    <property type="project" value="UniProtKB-UniRule"/>
</dbReference>
<comment type="pathway">
    <text evidence="2 8">Cofactor biosynthesis; ubiquinone biosynthesis.</text>
</comment>
<gene>
    <name evidence="11" type="ORF">AAE3_LOCUS11836</name>
</gene>
<dbReference type="Proteomes" id="UP000467700">
    <property type="component" value="Unassembled WGS sequence"/>
</dbReference>
<dbReference type="PANTHER" id="PTHR21427:SF19">
    <property type="entry name" value="UBIQUINONE BIOSYNTHESIS PROTEIN COQ9, MITOCHONDRIAL"/>
    <property type="match status" value="1"/>
</dbReference>
<evidence type="ECO:0000256" key="8">
    <source>
        <dbReference type="RuleBase" id="RU366063"/>
    </source>
</evidence>
<evidence type="ECO:0000256" key="5">
    <source>
        <dbReference type="ARBA" id="ARBA00022946"/>
    </source>
</evidence>
<evidence type="ECO:0000259" key="10">
    <source>
        <dbReference type="Pfam" id="PF08511"/>
    </source>
</evidence>
<dbReference type="GO" id="GO:0005743">
    <property type="term" value="C:mitochondrial inner membrane"/>
    <property type="evidence" value="ECO:0007669"/>
    <property type="project" value="TreeGrafter"/>
</dbReference>
<keyword evidence="5" id="KW-0809">Transit peptide</keyword>
<accession>A0A8S0W447</accession>
<dbReference type="EMBL" id="CACVBS010000079">
    <property type="protein sequence ID" value="CAA7269565.1"/>
    <property type="molecule type" value="Genomic_DNA"/>
</dbReference>
<dbReference type="GO" id="GO:0008289">
    <property type="term" value="F:lipid binding"/>
    <property type="evidence" value="ECO:0007669"/>
    <property type="project" value="UniProtKB-UniRule"/>
</dbReference>
<evidence type="ECO:0000313" key="11">
    <source>
        <dbReference type="EMBL" id="CAA7269565.1"/>
    </source>
</evidence>
<dbReference type="InterPro" id="IPR012762">
    <property type="entry name" value="Ubiq_biosynth_COQ9"/>
</dbReference>
<keyword evidence="4 8" id="KW-0831">Ubiquinone biosynthesis</keyword>
<feature type="domain" description="COQ9 C-terminal" evidence="10">
    <location>
        <begin position="191"/>
        <end position="250"/>
    </location>
</feature>
<dbReference type="AlphaFoldDB" id="A0A8S0W447"/>
<name>A0A8S0W447_CYCAE</name>
<proteinExistence type="inferred from homology"/>
<comment type="caution">
    <text evidence="11">The sequence shown here is derived from an EMBL/GenBank/DDBJ whole genome shotgun (WGS) entry which is preliminary data.</text>
</comment>
<feature type="compositionally biased region" description="Polar residues" evidence="9">
    <location>
        <begin position="139"/>
        <end position="148"/>
    </location>
</feature>
<comment type="similarity">
    <text evidence="3 8">Belongs to the COQ9 family.</text>
</comment>